<evidence type="ECO:0000313" key="1">
    <source>
        <dbReference type="EMBL" id="CAI5764035.1"/>
    </source>
</evidence>
<keyword evidence="2" id="KW-1185">Reference proteome</keyword>
<evidence type="ECO:0000313" key="2">
    <source>
        <dbReference type="Proteomes" id="UP001178461"/>
    </source>
</evidence>
<reference evidence="1" key="1">
    <citation type="submission" date="2022-12" db="EMBL/GenBank/DDBJ databases">
        <authorList>
            <person name="Alioto T."/>
            <person name="Alioto T."/>
            <person name="Gomez Garrido J."/>
        </authorList>
    </citation>
    <scope>NUCLEOTIDE SEQUENCE</scope>
</reference>
<name>A0AA35NWG0_9SAUR</name>
<organism evidence="1 2">
    <name type="scientific">Podarcis lilfordi</name>
    <name type="common">Lilford's wall lizard</name>
    <dbReference type="NCBI Taxonomy" id="74358"/>
    <lineage>
        <taxon>Eukaryota</taxon>
        <taxon>Metazoa</taxon>
        <taxon>Chordata</taxon>
        <taxon>Craniata</taxon>
        <taxon>Vertebrata</taxon>
        <taxon>Euteleostomi</taxon>
        <taxon>Lepidosauria</taxon>
        <taxon>Squamata</taxon>
        <taxon>Bifurcata</taxon>
        <taxon>Unidentata</taxon>
        <taxon>Episquamata</taxon>
        <taxon>Laterata</taxon>
        <taxon>Lacertibaenia</taxon>
        <taxon>Lacertidae</taxon>
        <taxon>Podarcis</taxon>
    </lineage>
</organism>
<sequence length="119" mass="13238">MASPPGCTSKARSCWKEQNAVGFTGSSAPRCFKTVEWNVHVSAAARRWQASYSRMRSSIQRMCCPYEFCARAPPFLAATDGSGAWNHCAFLGFTLRFPFRLLGQAEKQTFKLNPLPSPL</sequence>
<dbReference type="Proteomes" id="UP001178461">
    <property type="component" value="Chromosome 1"/>
</dbReference>
<feature type="non-terminal residue" evidence="1">
    <location>
        <position position="119"/>
    </location>
</feature>
<proteinExistence type="predicted"/>
<protein>
    <submittedName>
        <fullName evidence="1">Uncharacterized protein</fullName>
    </submittedName>
</protein>
<gene>
    <name evidence="1" type="ORF">PODLI_1B003726</name>
</gene>
<dbReference type="EMBL" id="OX395126">
    <property type="protein sequence ID" value="CAI5764035.1"/>
    <property type="molecule type" value="Genomic_DNA"/>
</dbReference>
<accession>A0AA35NWG0</accession>
<dbReference type="AlphaFoldDB" id="A0AA35NWG0"/>